<evidence type="ECO:0000256" key="1">
    <source>
        <dbReference type="SAM" id="Coils"/>
    </source>
</evidence>
<evidence type="ECO:0000313" key="2">
    <source>
        <dbReference type="EMBL" id="PHH54478.1"/>
    </source>
</evidence>
<proteinExistence type="predicted"/>
<evidence type="ECO:0000313" key="3">
    <source>
        <dbReference type="Proteomes" id="UP000222788"/>
    </source>
</evidence>
<reference evidence="2 3" key="2">
    <citation type="journal article" date="2013" name="IMA Fungus">
        <title>IMA Genome-F 1: Ceratocystis fimbriata: Draft nuclear genome sequence for the plant pathogen, Ceratocystis fimbriata.</title>
        <authorList>
            <person name="Wilken P.M."/>
            <person name="Steenkamp E.T."/>
            <person name="Wingfield M.J."/>
            <person name="de Beer Z.W."/>
            <person name="Wingfield B.D."/>
        </authorList>
    </citation>
    <scope>NUCLEOTIDE SEQUENCE [LARGE SCALE GENOMIC DNA]</scope>
    <source>
        <strain evidence="2 3">CBS 114723</strain>
    </source>
</reference>
<gene>
    <name evidence="2" type="ORF">CFIMG_007915RA00001</name>
</gene>
<reference evidence="2 3" key="1">
    <citation type="journal article" date="2013" name="Fungal Biol.">
        <title>Analysis of microsatellite markers in the genome of the plant pathogen Ceratocystis fimbriata.</title>
        <authorList>
            <person name="Simpson M.C."/>
            <person name="Wilken P.M."/>
            <person name="Coetzee M.P."/>
            <person name="Wingfield M.J."/>
            <person name="Wingfield B.D."/>
        </authorList>
    </citation>
    <scope>NUCLEOTIDE SEQUENCE [LARGE SCALE GENOMIC DNA]</scope>
    <source>
        <strain evidence="2 3">CBS 114723</strain>
    </source>
</reference>
<accession>A0A2C5X3T9</accession>
<dbReference type="Proteomes" id="UP000222788">
    <property type="component" value="Unassembled WGS sequence"/>
</dbReference>
<keyword evidence="3" id="KW-1185">Reference proteome</keyword>
<sequence>MANNEGSMSLEEEILQLRQALETQKRNARSENEKALKAQKEQARIEKEQALEQARIENEQAFEQARIENEQALEQARIENEQALEAREEEIHIVKQRADKAESINRPMEFYECLAFCHKIFMNKRISTFPSTDSGTQPAGRLRPTYLKQWLEFPAMKLEMLTKVGDAIPRGTRAFLSQSDITGVILNLA</sequence>
<protein>
    <submittedName>
        <fullName evidence="2">Uncharacterized protein</fullName>
    </submittedName>
</protein>
<comment type="caution">
    <text evidence="2">The sequence shown here is derived from an EMBL/GenBank/DDBJ whole genome shotgun (WGS) entry which is preliminary data.</text>
</comment>
<organism evidence="2 3">
    <name type="scientific">Ceratocystis fimbriata CBS 114723</name>
    <dbReference type="NCBI Taxonomy" id="1035309"/>
    <lineage>
        <taxon>Eukaryota</taxon>
        <taxon>Fungi</taxon>
        <taxon>Dikarya</taxon>
        <taxon>Ascomycota</taxon>
        <taxon>Pezizomycotina</taxon>
        <taxon>Sordariomycetes</taxon>
        <taxon>Hypocreomycetidae</taxon>
        <taxon>Microascales</taxon>
        <taxon>Ceratocystidaceae</taxon>
        <taxon>Ceratocystis</taxon>
    </lineage>
</organism>
<keyword evidence="1" id="KW-0175">Coiled coil</keyword>
<dbReference type="AlphaFoldDB" id="A0A2C5X3T9"/>
<feature type="coiled-coil region" evidence="1">
    <location>
        <begin position="7"/>
        <end position="104"/>
    </location>
</feature>
<name>A0A2C5X3T9_9PEZI</name>
<dbReference type="EMBL" id="APWK03000026">
    <property type="protein sequence ID" value="PHH54478.1"/>
    <property type="molecule type" value="Genomic_DNA"/>
</dbReference>
<dbReference type="OrthoDB" id="5348404at2759"/>